<proteinExistence type="predicted"/>
<dbReference type="InParanoid" id="F0XNK4"/>
<feature type="transmembrane region" description="Helical" evidence="1">
    <location>
        <begin position="490"/>
        <end position="513"/>
    </location>
</feature>
<reference evidence="2 3" key="1">
    <citation type="journal article" date="2011" name="Proc. Natl. Acad. Sci. U.S.A.">
        <title>Genome and transcriptome analyses of the mountain pine beetle-fungal symbiont Grosmannia clavigera, a lodgepole pine pathogen.</title>
        <authorList>
            <person name="DiGuistini S."/>
            <person name="Wang Y."/>
            <person name="Liao N.Y."/>
            <person name="Taylor G."/>
            <person name="Tanguay P."/>
            <person name="Feau N."/>
            <person name="Henrissat B."/>
            <person name="Chan S.K."/>
            <person name="Hesse-Orce U."/>
            <person name="Alamouti S.M."/>
            <person name="Tsui C.K.M."/>
            <person name="Docking R.T."/>
            <person name="Levasseur A."/>
            <person name="Haridas S."/>
            <person name="Robertson G."/>
            <person name="Birol I."/>
            <person name="Holt R.A."/>
            <person name="Marra M.A."/>
            <person name="Hamelin R.C."/>
            <person name="Hirst M."/>
            <person name="Jones S.J.M."/>
            <person name="Bohlmann J."/>
            <person name="Breuil C."/>
        </authorList>
    </citation>
    <scope>NUCLEOTIDE SEQUENCE [LARGE SCALE GENOMIC DNA]</scope>
    <source>
        <strain evidence="3">kw1407 / UAMH 11150</strain>
    </source>
</reference>
<dbReference type="eggNOG" id="ENOG502SM13">
    <property type="taxonomic scope" value="Eukaryota"/>
</dbReference>
<feature type="transmembrane region" description="Helical" evidence="1">
    <location>
        <begin position="111"/>
        <end position="129"/>
    </location>
</feature>
<keyword evidence="1" id="KW-0812">Transmembrane</keyword>
<dbReference type="HOGENOM" id="CLU_023865_0_0_1"/>
<evidence type="ECO:0000313" key="3">
    <source>
        <dbReference type="Proteomes" id="UP000007796"/>
    </source>
</evidence>
<dbReference type="EMBL" id="GL629801">
    <property type="protein sequence ID" value="EFX00385.1"/>
    <property type="molecule type" value="Genomic_DNA"/>
</dbReference>
<organism evidence="3">
    <name type="scientific">Grosmannia clavigera (strain kw1407 / UAMH 11150)</name>
    <name type="common">Blue stain fungus</name>
    <name type="synonym">Graphiocladiella clavigera</name>
    <dbReference type="NCBI Taxonomy" id="655863"/>
    <lineage>
        <taxon>Eukaryota</taxon>
        <taxon>Fungi</taxon>
        <taxon>Dikarya</taxon>
        <taxon>Ascomycota</taxon>
        <taxon>Pezizomycotina</taxon>
        <taxon>Sordariomycetes</taxon>
        <taxon>Sordariomycetidae</taxon>
        <taxon>Ophiostomatales</taxon>
        <taxon>Ophiostomataceae</taxon>
        <taxon>Leptographium</taxon>
    </lineage>
</organism>
<name>F0XNK4_GROCL</name>
<keyword evidence="3" id="KW-1185">Reference proteome</keyword>
<dbReference type="STRING" id="655863.F0XNK4"/>
<dbReference type="RefSeq" id="XP_014169867.1">
    <property type="nucleotide sequence ID" value="XM_014314392.1"/>
</dbReference>
<keyword evidence="1" id="KW-0472">Membrane</keyword>
<sequence length="554" mass="60036">MVVTTGPQLNGTWLTWKAFYYPDPSGPKWAYSVPTKAAQQINSAYSLMVEMLAAQFWCLLIGIAIVTMLHRKKNQVNNDVFKTLMPHLWNSKSDLMSAVLNRSIELLGGSIENRAVIISVIVLIVFALYCGQKAMSILVSAKVILGTAAPVNPEAIYVPTPEKDNSLIAATHVLNVPWALRALGTATASIASLSKYVSVSKETLIGTFNGTQEPVYQIAYSYNVTGADMGLQKYPKLVLSVKGSCFTEYNWYQGYSAYENCFYQDIYHPFDNSSRTILSSPLTGGSPMAFFLPGLIGQSGSFPTSNSTWAAIISSVGKASYTAGTDPWYLTELQPTNDTGTAYAVVTGRPALSCWEDSVWSHKGKSASIEHLETLPGIHLSDGMKKVLEHYLTGPMIVSLGIDLGSSNLISGNAALGAIIDANANSFAQDIERLVVAAYVATTNVLTTTTLYPYGASMKVVNRVQNTSGQVDPGVAEFVVWTPEITALNLVVVITIPVLLTVLLLTNGILFWVSPLAKANAVGAAELFSEFVKLHQNSEIVFDSKKHKAKWHHP</sequence>
<accession>F0XNK4</accession>
<dbReference type="OrthoDB" id="5337208at2759"/>
<gene>
    <name evidence="2" type="ORF">CMQ_7387</name>
</gene>
<feature type="transmembrane region" description="Helical" evidence="1">
    <location>
        <begin position="52"/>
        <end position="69"/>
    </location>
</feature>
<dbReference type="AlphaFoldDB" id="F0XNK4"/>
<dbReference type="GeneID" id="25980925"/>
<evidence type="ECO:0000256" key="1">
    <source>
        <dbReference type="SAM" id="Phobius"/>
    </source>
</evidence>
<keyword evidence="1" id="KW-1133">Transmembrane helix</keyword>
<evidence type="ECO:0000313" key="2">
    <source>
        <dbReference type="EMBL" id="EFX00385.1"/>
    </source>
</evidence>
<dbReference type="Proteomes" id="UP000007796">
    <property type="component" value="Unassembled WGS sequence"/>
</dbReference>
<protein>
    <submittedName>
        <fullName evidence="2">Uncharacterized protein</fullName>
    </submittedName>
</protein>